<evidence type="ECO:0000256" key="2">
    <source>
        <dbReference type="ARBA" id="ARBA00012438"/>
    </source>
</evidence>
<dbReference type="PROSITE" id="PS50109">
    <property type="entry name" value="HIS_KIN"/>
    <property type="match status" value="1"/>
</dbReference>
<evidence type="ECO:0000259" key="5">
    <source>
        <dbReference type="PROSITE" id="PS50110"/>
    </source>
</evidence>
<reference evidence="6 7" key="1">
    <citation type="submission" date="2024-04" db="EMBL/GenBank/DDBJ databases">
        <title>Novel species of the genus Ideonella isolated from streams.</title>
        <authorList>
            <person name="Lu H."/>
        </authorList>
    </citation>
    <scope>NUCLEOTIDE SEQUENCE [LARGE SCALE GENOMIC DNA]</scope>
    <source>
        <strain evidence="6 7">DXS22W</strain>
    </source>
</reference>
<dbReference type="SMART" id="SM00387">
    <property type="entry name" value="HATPase_c"/>
    <property type="match status" value="1"/>
</dbReference>
<dbReference type="PRINTS" id="PR00344">
    <property type="entry name" value="BCTRLSENSOR"/>
</dbReference>
<feature type="domain" description="Response regulatory" evidence="5">
    <location>
        <begin position="308"/>
        <end position="424"/>
    </location>
</feature>
<dbReference type="CDD" id="cd00156">
    <property type="entry name" value="REC"/>
    <property type="match status" value="1"/>
</dbReference>
<keyword evidence="7" id="KW-1185">Reference proteome</keyword>
<dbReference type="InterPro" id="IPR001789">
    <property type="entry name" value="Sig_transdc_resp-reg_receiver"/>
</dbReference>
<comment type="catalytic activity">
    <reaction evidence="1">
        <text>ATP + protein L-histidine = ADP + protein N-phospho-L-histidine.</text>
        <dbReference type="EC" id="2.7.13.3"/>
    </reaction>
</comment>
<dbReference type="Gene3D" id="3.30.565.10">
    <property type="entry name" value="Histidine kinase-like ATPase, C-terminal domain"/>
    <property type="match status" value="1"/>
</dbReference>
<organism evidence="6 7">
    <name type="scientific">Pseudaquabacterium inlustre</name>
    <dbReference type="NCBI Taxonomy" id="2984192"/>
    <lineage>
        <taxon>Bacteria</taxon>
        <taxon>Pseudomonadati</taxon>
        <taxon>Pseudomonadota</taxon>
        <taxon>Betaproteobacteria</taxon>
        <taxon>Burkholderiales</taxon>
        <taxon>Sphaerotilaceae</taxon>
        <taxon>Pseudaquabacterium</taxon>
    </lineage>
</organism>
<dbReference type="SUPFAM" id="SSF55874">
    <property type="entry name" value="ATPase domain of HSP90 chaperone/DNA topoisomerase II/histidine kinase"/>
    <property type="match status" value="1"/>
</dbReference>
<name>A0ABU9CFN1_9BURK</name>
<dbReference type="CDD" id="cd00075">
    <property type="entry name" value="HATPase"/>
    <property type="match status" value="1"/>
</dbReference>
<dbReference type="Proteomes" id="UP001365405">
    <property type="component" value="Unassembled WGS sequence"/>
</dbReference>
<dbReference type="InterPro" id="IPR003594">
    <property type="entry name" value="HATPase_dom"/>
</dbReference>
<comment type="caution">
    <text evidence="6">The sequence shown here is derived from an EMBL/GenBank/DDBJ whole genome shotgun (WGS) entry which is preliminary data.</text>
</comment>
<dbReference type="GO" id="GO:0005524">
    <property type="term" value="F:ATP binding"/>
    <property type="evidence" value="ECO:0007669"/>
    <property type="project" value="UniProtKB-KW"/>
</dbReference>
<evidence type="ECO:0000259" key="4">
    <source>
        <dbReference type="PROSITE" id="PS50109"/>
    </source>
</evidence>
<dbReference type="SUPFAM" id="SSF52172">
    <property type="entry name" value="CheY-like"/>
    <property type="match status" value="1"/>
</dbReference>
<dbReference type="Pfam" id="PF00072">
    <property type="entry name" value="Response_reg"/>
    <property type="match status" value="1"/>
</dbReference>
<evidence type="ECO:0000313" key="6">
    <source>
        <dbReference type="EMBL" id="MEK8049312.1"/>
    </source>
</evidence>
<dbReference type="PROSITE" id="PS50110">
    <property type="entry name" value="RESPONSE_REGULATORY"/>
    <property type="match status" value="1"/>
</dbReference>
<dbReference type="InterPro" id="IPR004358">
    <property type="entry name" value="Sig_transdc_His_kin-like_C"/>
</dbReference>
<dbReference type="Pfam" id="PF02518">
    <property type="entry name" value="HATPase_c"/>
    <property type="match status" value="1"/>
</dbReference>
<proteinExistence type="predicted"/>
<feature type="domain" description="Histidine kinase" evidence="4">
    <location>
        <begin position="52"/>
        <end position="264"/>
    </location>
</feature>
<dbReference type="EC" id="2.7.13.3" evidence="2"/>
<keyword evidence="6" id="KW-0067">ATP-binding</keyword>
<keyword evidence="3" id="KW-0597">Phosphoprotein</keyword>
<dbReference type="PANTHER" id="PTHR43065:SF42">
    <property type="entry name" value="TWO-COMPONENT SENSOR PPRA"/>
    <property type="match status" value="1"/>
</dbReference>
<accession>A0ABU9CFN1</accession>
<feature type="modified residue" description="4-aspartylphosphate" evidence="3">
    <location>
        <position position="359"/>
    </location>
</feature>
<dbReference type="InterPro" id="IPR005467">
    <property type="entry name" value="His_kinase_dom"/>
</dbReference>
<dbReference type="EMBL" id="JBBUTH010000001">
    <property type="protein sequence ID" value="MEK8049312.1"/>
    <property type="molecule type" value="Genomic_DNA"/>
</dbReference>
<gene>
    <name evidence="6" type="ORF">AACH10_03580</name>
</gene>
<protein>
    <recommendedName>
        <fullName evidence="2">histidine kinase</fullName>
        <ecNumber evidence="2">2.7.13.3</ecNumber>
    </recommendedName>
</protein>
<evidence type="ECO:0000256" key="1">
    <source>
        <dbReference type="ARBA" id="ARBA00000085"/>
    </source>
</evidence>
<keyword evidence="6" id="KW-0547">Nucleotide-binding</keyword>
<evidence type="ECO:0000256" key="3">
    <source>
        <dbReference type="PROSITE-ProRule" id="PRU00169"/>
    </source>
</evidence>
<dbReference type="SMART" id="SM00448">
    <property type="entry name" value="REC"/>
    <property type="match status" value="1"/>
</dbReference>
<dbReference type="InterPro" id="IPR036890">
    <property type="entry name" value="HATPase_C_sf"/>
</dbReference>
<dbReference type="Gene3D" id="3.40.50.2300">
    <property type="match status" value="1"/>
</dbReference>
<evidence type="ECO:0000313" key="7">
    <source>
        <dbReference type="Proteomes" id="UP001365405"/>
    </source>
</evidence>
<dbReference type="InterPro" id="IPR011006">
    <property type="entry name" value="CheY-like_superfamily"/>
</dbReference>
<sequence>MKRDDYAGIAGVAAPVAPPAPTAVPLLESGVWHCPGSARCGPLRESQLTLGMLAHDLNGVSASMLAAIGQLALQLPPDHPLQALTDQVRRSAARARELVHQMLDPDRQRGERREPCDLGALLEDVAELLRPGLPDRQRLSVRRPAAPQRARVDSSRFLRALINLCRNALQAMDERPGHIQLQVEPTHDPAGMVRVVIQDDGPGMDSQTLAQACQPFYSTRRAEGGHGLGLAMVDRFVRDHGGQLQIDSAPGRGTRVVMLLPLQAPDVDAPPESAAACPSACTPACATAGPTAGPPDATATQPRPVARRLLYVDDDPVLRLLAEHMLGAAGYEVTLAETATQARALMDAHASAFDIVVSDVHLPDATGFDVLAAARGGRHGGQLYLVSGNCNAELVQRAHQEGVQALIAKDRFFDPVAQADGAAMAGQPGRGGPDGPGGDPWFRRFHQI</sequence>
<dbReference type="RefSeq" id="WP_341408982.1">
    <property type="nucleotide sequence ID" value="NZ_JBBUTH010000001.1"/>
</dbReference>
<dbReference type="PANTHER" id="PTHR43065">
    <property type="entry name" value="SENSOR HISTIDINE KINASE"/>
    <property type="match status" value="1"/>
</dbReference>